<gene>
    <name evidence="1" type="ORF">WA1_05070</name>
</gene>
<proteinExistence type="predicted"/>
<evidence type="ECO:0000313" key="2">
    <source>
        <dbReference type="Proteomes" id="UP000076925"/>
    </source>
</evidence>
<dbReference type="AlphaFoldDB" id="A0A139WZI9"/>
<keyword evidence="2" id="KW-1185">Reference proteome</keyword>
<reference evidence="1 2" key="1">
    <citation type="journal article" date="2013" name="Genome Biol. Evol.">
        <title>Genomes of Stigonematalean cyanobacteria (subsection V) and the evolution of oxygenic photosynthesis from prokaryotes to plastids.</title>
        <authorList>
            <person name="Dagan T."/>
            <person name="Roettger M."/>
            <person name="Stucken K."/>
            <person name="Landan G."/>
            <person name="Koch R."/>
            <person name="Major P."/>
            <person name="Gould S.B."/>
            <person name="Goremykin V.V."/>
            <person name="Rippka R."/>
            <person name="Tandeau de Marsac N."/>
            <person name="Gugger M."/>
            <person name="Lockhart P.J."/>
            <person name="Allen J.F."/>
            <person name="Brune I."/>
            <person name="Maus I."/>
            <person name="Puhler A."/>
            <person name="Martin W.F."/>
        </authorList>
    </citation>
    <scope>NUCLEOTIDE SEQUENCE [LARGE SCALE GENOMIC DNA]</scope>
    <source>
        <strain evidence="1 2">PCC 7110</strain>
    </source>
</reference>
<dbReference type="RefSeq" id="WP_017743134.1">
    <property type="nucleotide sequence ID" value="NZ_KQ976354.1"/>
</dbReference>
<organism evidence="1 2">
    <name type="scientific">Scytonema hofmannii PCC 7110</name>
    <dbReference type="NCBI Taxonomy" id="128403"/>
    <lineage>
        <taxon>Bacteria</taxon>
        <taxon>Bacillati</taxon>
        <taxon>Cyanobacteriota</taxon>
        <taxon>Cyanophyceae</taxon>
        <taxon>Nostocales</taxon>
        <taxon>Scytonemataceae</taxon>
        <taxon>Scytonema</taxon>
    </lineage>
</organism>
<dbReference type="EMBL" id="ANNX02000045">
    <property type="protein sequence ID" value="KYC37877.1"/>
    <property type="molecule type" value="Genomic_DNA"/>
</dbReference>
<evidence type="ECO:0000313" key="1">
    <source>
        <dbReference type="EMBL" id="KYC37877.1"/>
    </source>
</evidence>
<dbReference type="OrthoDB" id="526744at2"/>
<comment type="caution">
    <text evidence="1">The sequence shown here is derived from an EMBL/GenBank/DDBJ whole genome shotgun (WGS) entry which is preliminary data.</text>
</comment>
<sequence>MILLNPPQVLAIAGENAAPISQLPKVWQDIATGEASFGLTSRQSYVEMAQLFQYKLEQGDVDLFNERPELARLKPALTEIFGQLAKETLEFYGQDFKIEKYPDFSESLREFESKGSEWANELKVARIAQELFQEFGYELPASFYQVHLAPIYRDTVFEERALRFDPRDREHKRGWDAVLHAGKVFAVQMKIQSIASKYGFTYQHGCGCESHLSSIDEARGAFEYELNPEKRQRWIRSFIWTAWYEYAFFPIVPNTRYLV</sequence>
<name>A0A139WZI9_9CYAN</name>
<dbReference type="Proteomes" id="UP000076925">
    <property type="component" value="Unassembled WGS sequence"/>
</dbReference>
<protein>
    <submittedName>
        <fullName evidence="1">Uncharacterized protein</fullName>
    </submittedName>
</protein>
<accession>A0A139WZI9</accession>